<dbReference type="InterPro" id="IPR009000">
    <property type="entry name" value="Transl_B-barrel_sf"/>
</dbReference>
<feature type="region of interest" description="Disordered" evidence="9">
    <location>
        <begin position="757"/>
        <end position="802"/>
    </location>
</feature>
<protein>
    <recommendedName>
        <fullName evidence="3">H/ACA ribonucleoprotein complex non-core subunit NAF1</fullName>
    </recommendedName>
</protein>
<feature type="region of interest" description="Disordered" evidence="9">
    <location>
        <begin position="378"/>
        <end position="432"/>
    </location>
</feature>
<gene>
    <name evidence="10" type="ORF">BDV95DRAFT_12801</name>
</gene>
<feature type="compositionally biased region" description="Basic and acidic residues" evidence="9">
    <location>
        <begin position="378"/>
        <end position="392"/>
    </location>
</feature>
<sequence>MSNSVEPPTKRARLDLDGRSNGTSTLDVPSSPIDDLDDDFYDTAPTKPASGSVDAEDLSASAEAASASASFSASPIPGLGFLGHPPPVERSSLQNGSHTVVDGDEADEGEISDSEAFYSDVKTAVPATAEQQTGWVAPNDDAFANPTATDPDMCAPKAQEDSSVVLYAANQDSTNVVDSKADFLRVGEVNKGNNEAEWQIDSENSDLSSDASSDDSSSDEDDDDKSEEGELLGPEEQIRRLMEESANEPVTSEKAKVRTLNEVVEEYKKPDITVTDETRITELGHVESIVDNLVLIKAKVSGDYQVLESESALCLGNRTVIGQVSETIGRVQEPRYTLGFSDPAEIAALGISKDTSIFYVNEHSTFVFTEPLRAQKHTDASDLHDEETHDVEFSDDEKEAEHKKSKKDAKKRAWNEANRDPQEEALATAYADRPSTSYTTMYQGGGLNYSDDDEEGMYRPLTRPDRFEEIVGAGAPLEDRSHVRRGMLRGGRGGWPDRGRGFRGRGGGGGGARGDRGGGGGARGDRGRGGARGDRGGGGARADRGANGGRGSDRNSSGGRGDRSRNDRGGGAPGGRGDRGGGARGDRGRFARGQSDRHGKGHEQHRQRDVRQQENRSVSSSSPGRQNRGRSSHRSPPGGNASGNSRRRSQQASPAPASRPPASTNASAYAYNNEVNPAGYAAPYSNSAQSSTTYSTATGTAGYTGISAGAYASQYAQQAPAQAPAQPSAQAPAQAPAQDPQQLAAQWAQWFQYAAAMQNQGQAQPQPQSQPQAAPQQSTPQANSTPNWQEILRAALGRGSTS</sequence>
<feature type="compositionally biased region" description="Basic and acidic residues" evidence="9">
    <location>
        <begin position="411"/>
        <end position="422"/>
    </location>
</feature>
<evidence type="ECO:0000256" key="8">
    <source>
        <dbReference type="ARBA" id="ARBA00023242"/>
    </source>
</evidence>
<dbReference type="GO" id="GO:0006364">
    <property type="term" value="P:rRNA processing"/>
    <property type="evidence" value="ECO:0007669"/>
    <property type="project" value="UniProtKB-KW"/>
</dbReference>
<keyword evidence="11" id="KW-1185">Reference proteome</keyword>
<dbReference type="PANTHER" id="PTHR31633">
    <property type="entry name" value="H/ACA RIBONUCLEOPROTEIN COMPLEX NON-CORE SUBUNIT NAF1"/>
    <property type="match status" value="1"/>
</dbReference>
<feature type="compositionally biased region" description="Gly residues" evidence="9">
    <location>
        <begin position="536"/>
        <end position="550"/>
    </location>
</feature>
<evidence type="ECO:0000256" key="3">
    <source>
        <dbReference type="ARBA" id="ARBA00021438"/>
    </source>
</evidence>
<dbReference type="Pfam" id="PF04410">
    <property type="entry name" value="Gar1"/>
    <property type="match status" value="1"/>
</dbReference>
<evidence type="ECO:0000313" key="11">
    <source>
        <dbReference type="Proteomes" id="UP000481861"/>
    </source>
</evidence>
<feature type="compositionally biased region" description="Low complexity" evidence="9">
    <location>
        <begin position="684"/>
        <end position="703"/>
    </location>
</feature>
<evidence type="ECO:0000313" key="10">
    <source>
        <dbReference type="EMBL" id="KAF2878146.1"/>
    </source>
</evidence>
<evidence type="ECO:0000256" key="7">
    <source>
        <dbReference type="ARBA" id="ARBA00022884"/>
    </source>
</evidence>
<feature type="region of interest" description="Disordered" evidence="9">
    <location>
        <begin position="1"/>
        <end position="107"/>
    </location>
</feature>
<feature type="region of interest" description="Disordered" evidence="9">
    <location>
        <begin position="715"/>
        <end position="743"/>
    </location>
</feature>
<keyword evidence="4" id="KW-0690">Ribosome biogenesis</keyword>
<dbReference type="InterPro" id="IPR040309">
    <property type="entry name" value="Naf1"/>
</dbReference>
<feature type="compositionally biased region" description="Gly residues" evidence="9">
    <location>
        <begin position="504"/>
        <end position="522"/>
    </location>
</feature>
<feature type="compositionally biased region" description="Basic and acidic residues" evidence="9">
    <location>
        <begin position="576"/>
        <end position="614"/>
    </location>
</feature>
<feature type="compositionally biased region" description="Polar residues" evidence="9">
    <location>
        <begin position="615"/>
        <end position="625"/>
    </location>
</feature>
<feature type="compositionally biased region" description="Low complexity" evidence="9">
    <location>
        <begin position="59"/>
        <end position="74"/>
    </location>
</feature>
<dbReference type="AlphaFoldDB" id="A0A7C8II13"/>
<feature type="region of interest" description="Disordered" evidence="9">
    <location>
        <begin position="129"/>
        <end position="158"/>
    </location>
</feature>
<comment type="caution">
    <text evidence="10">The sequence shown here is derived from an EMBL/GenBank/DDBJ whole genome shotgun (WGS) entry which is preliminary data.</text>
</comment>
<dbReference type="SUPFAM" id="SSF50447">
    <property type="entry name" value="Translation proteins"/>
    <property type="match status" value="1"/>
</dbReference>
<feature type="compositionally biased region" description="Low complexity" evidence="9">
    <location>
        <begin position="650"/>
        <end position="673"/>
    </location>
</feature>
<feature type="compositionally biased region" description="Basic and acidic residues" evidence="9">
    <location>
        <begin position="8"/>
        <end position="18"/>
    </location>
</feature>
<organism evidence="10 11">
    <name type="scientific">Massariosphaeria phaeospora</name>
    <dbReference type="NCBI Taxonomy" id="100035"/>
    <lineage>
        <taxon>Eukaryota</taxon>
        <taxon>Fungi</taxon>
        <taxon>Dikarya</taxon>
        <taxon>Ascomycota</taxon>
        <taxon>Pezizomycotina</taxon>
        <taxon>Dothideomycetes</taxon>
        <taxon>Pleosporomycetidae</taxon>
        <taxon>Pleosporales</taxon>
        <taxon>Pleosporales incertae sedis</taxon>
        <taxon>Massariosphaeria</taxon>
    </lineage>
</organism>
<comment type="similarity">
    <text evidence="2">Belongs to the NAF1 family.</text>
</comment>
<dbReference type="Proteomes" id="UP000481861">
    <property type="component" value="Unassembled WGS sequence"/>
</dbReference>
<keyword evidence="6" id="KW-0597">Phosphoprotein</keyword>
<reference evidence="10 11" key="1">
    <citation type="submission" date="2020-01" db="EMBL/GenBank/DDBJ databases">
        <authorList>
            <consortium name="DOE Joint Genome Institute"/>
            <person name="Haridas S."/>
            <person name="Albert R."/>
            <person name="Binder M."/>
            <person name="Bloem J."/>
            <person name="Labutti K."/>
            <person name="Salamov A."/>
            <person name="Andreopoulos B."/>
            <person name="Baker S.E."/>
            <person name="Barry K."/>
            <person name="Bills G."/>
            <person name="Bluhm B.H."/>
            <person name="Cannon C."/>
            <person name="Castanera R."/>
            <person name="Culley D.E."/>
            <person name="Daum C."/>
            <person name="Ezra D."/>
            <person name="Gonzalez J.B."/>
            <person name="Henrissat B."/>
            <person name="Kuo A."/>
            <person name="Liang C."/>
            <person name="Lipzen A."/>
            <person name="Lutzoni F."/>
            <person name="Magnuson J."/>
            <person name="Mondo S."/>
            <person name="Nolan M."/>
            <person name="Ohm R."/>
            <person name="Pangilinan J."/>
            <person name="Park H.-J.H."/>
            <person name="Ramirez L."/>
            <person name="Alfaro M."/>
            <person name="Sun H."/>
            <person name="Tritt A."/>
            <person name="Yoshinaga Y."/>
            <person name="Zwiers L.-H.L."/>
            <person name="Turgeon B.G."/>
            <person name="Goodwin S.B."/>
            <person name="Spatafora J.W."/>
            <person name="Crous P.W."/>
            <person name="Grigoriev I.V."/>
        </authorList>
    </citation>
    <scope>NUCLEOTIDE SEQUENCE [LARGE SCALE GENOMIC DNA]</scope>
    <source>
        <strain evidence="10 11">CBS 611.86</strain>
    </source>
</reference>
<keyword evidence="8" id="KW-0539">Nucleus</keyword>
<proteinExistence type="inferred from homology"/>
<evidence type="ECO:0000256" key="2">
    <source>
        <dbReference type="ARBA" id="ARBA00009801"/>
    </source>
</evidence>
<feature type="region of interest" description="Disordered" evidence="9">
    <location>
        <begin position="188"/>
        <end position="237"/>
    </location>
</feature>
<evidence type="ECO:0000256" key="5">
    <source>
        <dbReference type="ARBA" id="ARBA00022552"/>
    </source>
</evidence>
<dbReference type="Gene3D" id="2.40.10.230">
    <property type="entry name" value="Probable tRNA pseudouridine synthase domain"/>
    <property type="match status" value="1"/>
</dbReference>
<dbReference type="GO" id="GO:0001522">
    <property type="term" value="P:pseudouridine synthesis"/>
    <property type="evidence" value="ECO:0007669"/>
    <property type="project" value="InterPro"/>
</dbReference>
<keyword evidence="7" id="KW-0694">RNA-binding</keyword>
<dbReference type="GO" id="GO:0003723">
    <property type="term" value="F:RNA binding"/>
    <property type="evidence" value="ECO:0007669"/>
    <property type="project" value="UniProtKB-KW"/>
</dbReference>
<feature type="compositionally biased region" description="Low complexity" evidence="9">
    <location>
        <begin position="757"/>
        <end position="782"/>
    </location>
</feature>
<dbReference type="GO" id="GO:0000493">
    <property type="term" value="P:box H/ACA snoRNP assembly"/>
    <property type="evidence" value="ECO:0007669"/>
    <property type="project" value="InterPro"/>
</dbReference>
<name>A0A7C8II13_9PLEO</name>
<evidence type="ECO:0000256" key="9">
    <source>
        <dbReference type="SAM" id="MobiDB-lite"/>
    </source>
</evidence>
<dbReference type="EMBL" id="JAADJZ010000001">
    <property type="protein sequence ID" value="KAF2878146.1"/>
    <property type="molecule type" value="Genomic_DNA"/>
</dbReference>
<dbReference type="GO" id="GO:0005732">
    <property type="term" value="C:sno(s)RNA-containing ribonucleoprotein complex"/>
    <property type="evidence" value="ECO:0007669"/>
    <property type="project" value="InterPro"/>
</dbReference>
<dbReference type="OrthoDB" id="21550at2759"/>
<dbReference type="PANTHER" id="PTHR31633:SF1">
    <property type="entry name" value="H_ACA RIBONUCLEOPROTEIN COMPLEX NON-CORE SUBUNIT NAF1"/>
    <property type="match status" value="1"/>
</dbReference>
<accession>A0A7C8II13</accession>
<feature type="compositionally biased region" description="Acidic residues" evidence="9">
    <location>
        <begin position="212"/>
        <end position="230"/>
    </location>
</feature>
<evidence type="ECO:0000256" key="1">
    <source>
        <dbReference type="ARBA" id="ARBA00004123"/>
    </source>
</evidence>
<keyword evidence="5" id="KW-0698">rRNA processing</keyword>
<dbReference type="InterPro" id="IPR007504">
    <property type="entry name" value="H/ACA_rnp_Gar1/Naf1"/>
</dbReference>
<dbReference type="InterPro" id="IPR038664">
    <property type="entry name" value="Gar1/Naf1_Cbf5-bd_sf"/>
</dbReference>
<feature type="region of interest" description="Disordered" evidence="9">
    <location>
        <begin position="478"/>
        <end position="703"/>
    </location>
</feature>
<dbReference type="GO" id="GO:0005634">
    <property type="term" value="C:nucleus"/>
    <property type="evidence" value="ECO:0007669"/>
    <property type="project" value="UniProtKB-SubCell"/>
</dbReference>
<comment type="subcellular location">
    <subcellularLocation>
        <location evidence="1">Nucleus</location>
    </subcellularLocation>
</comment>
<evidence type="ECO:0000256" key="4">
    <source>
        <dbReference type="ARBA" id="ARBA00022517"/>
    </source>
</evidence>
<evidence type="ECO:0000256" key="6">
    <source>
        <dbReference type="ARBA" id="ARBA00022553"/>
    </source>
</evidence>
<feature type="compositionally biased region" description="Basic and acidic residues" evidence="9">
    <location>
        <begin position="523"/>
        <end position="535"/>
    </location>
</feature>